<dbReference type="Proteomes" id="UP000032027">
    <property type="component" value="Chromosome"/>
</dbReference>
<keyword evidence="1" id="KW-1133">Transmembrane helix</keyword>
<keyword evidence="1" id="KW-0812">Transmembrane</keyword>
<reference evidence="3" key="1">
    <citation type="submission" date="2015-02" db="EMBL/GenBank/DDBJ databases">
        <title>Characterization of two novel Thaumarchaeota isolated from the Northern Adriatic Sea.</title>
        <authorList>
            <person name="Bayer B."/>
            <person name="Vojvoda J."/>
            <person name="Offre P."/>
            <person name="Srivastava A."/>
            <person name="Elisabeth N."/>
            <person name="Garcia J.A.L."/>
            <person name="Schleper C."/>
            <person name="Herndl G.J."/>
        </authorList>
    </citation>
    <scope>NUCLEOTIDE SEQUENCE [LARGE SCALE GENOMIC DNA]</scope>
    <source>
        <strain evidence="3">D3C</strain>
    </source>
</reference>
<feature type="transmembrane region" description="Helical" evidence="1">
    <location>
        <begin position="66"/>
        <end position="84"/>
    </location>
</feature>
<dbReference type="EMBL" id="CP010868">
    <property type="protein sequence ID" value="AJM91583.1"/>
    <property type="molecule type" value="Genomic_DNA"/>
</dbReference>
<proteinExistence type="predicted"/>
<dbReference type="PATRIC" id="fig|1582439.9.peg.369"/>
<keyword evidence="3" id="KW-1185">Reference proteome</keyword>
<evidence type="ECO:0000313" key="3">
    <source>
        <dbReference type="Proteomes" id="UP000032027"/>
    </source>
</evidence>
<organism evidence="2 3">
    <name type="scientific">Nitrosopumilus piranensis</name>
    <dbReference type="NCBI Taxonomy" id="1582439"/>
    <lineage>
        <taxon>Archaea</taxon>
        <taxon>Nitrososphaerota</taxon>
        <taxon>Nitrososphaeria</taxon>
        <taxon>Nitrosopumilales</taxon>
        <taxon>Nitrosopumilaceae</taxon>
        <taxon>Nitrosopumilus</taxon>
    </lineage>
</organism>
<reference evidence="2 3" key="2">
    <citation type="journal article" date="2016" name="ISME J.">
        <title>Physiological and genomic characterization of two novel marine thaumarchaeal strains indicates niche differentiation.</title>
        <authorList>
            <person name="Bayer B."/>
            <person name="Vojvoda J."/>
            <person name="Offre P."/>
            <person name="Alves R.J."/>
            <person name="Elisabeth N.H."/>
            <person name="Garcia J.A."/>
            <person name="Volland J.M."/>
            <person name="Srivastava A."/>
            <person name="Schleper C."/>
            <person name="Herndl G.J."/>
        </authorList>
    </citation>
    <scope>NUCLEOTIDE SEQUENCE [LARGE SCALE GENOMIC DNA]</scope>
    <source>
        <strain evidence="2 3">D3C</strain>
    </source>
</reference>
<protein>
    <submittedName>
        <fullName evidence="2">Uncharacterized protein</fullName>
    </submittedName>
</protein>
<feature type="transmembrane region" description="Helical" evidence="1">
    <location>
        <begin position="43"/>
        <end position="60"/>
    </location>
</feature>
<dbReference type="AlphaFoldDB" id="A0A0C5BPG7"/>
<keyword evidence="1" id="KW-0472">Membrane</keyword>
<dbReference type="STRING" id="1582439.NPIRD3C_0367"/>
<accession>A0A0C5BPG7</accession>
<gene>
    <name evidence="2" type="ORF">NPIRD3C_0367</name>
</gene>
<dbReference type="KEGG" id="nid:NPIRD3C_0367"/>
<sequence length="96" mass="10873">MIELSHTGVDVIDFLLFTIYPVIALFTIEVISRLFKIPKWIKLMVQGFTSIGFAVTYLTFPGDTKFPLTAIVLIALGIAIFYQAKRTKISPEKNNY</sequence>
<reference evidence="2 3" key="3">
    <citation type="journal article" date="2019" name="Int. J. Syst. Evol. Microbiol.">
        <title>Nitrosopumilus adriaticus sp. nov. and Nitrosopumilus piranensis sp. nov., two ammonia-oxidizing archaea from the Adriatic Sea and members of the class Nitrososphaeria.</title>
        <authorList>
            <person name="Bayer B."/>
            <person name="Vojvoda J."/>
            <person name="Reinthaler T."/>
            <person name="Reyes C."/>
            <person name="Pinto M."/>
            <person name="Herndl G.J."/>
        </authorList>
    </citation>
    <scope>NUCLEOTIDE SEQUENCE [LARGE SCALE GENOMIC DNA]</scope>
    <source>
        <strain evidence="2 3">D3C</strain>
    </source>
</reference>
<evidence type="ECO:0000313" key="2">
    <source>
        <dbReference type="EMBL" id="AJM91583.1"/>
    </source>
</evidence>
<evidence type="ECO:0000256" key="1">
    <source>
        <dbReference type="SAM" id="Phobius"/>
    </source>
</evidence>
<name>A0A0C5BPG7_9ARCH</name>
<feature type="transmembrane region" description="Helical" evidence="1">
    <location>
        <begin position="12"/>
        <end position="31"/>
    </location>
</feature>
<dbReference type="HOGENOM" id="CLU_183473_0_0_2"/>